<feature type="region of interest" description="Disordered" evidence="1">
    <location>
        <begin position="56"/>
        <end position="75"/>
    </location>
</feature>
<organism evidence="2 3">
    <name type="scientific">Streptomyces stramineus</name>
    <dbReference type="NCBI Taxonomy" id="173861"/>
    <lineage>
        <taxon>Bacteria</taxon>
        <taxon>Bacillati</taxon>
        <taxon>Actinomycetota</taxon>
        <taxon>Actinomycetes</taxon>
        <taxon>Kitasatosporales</taxon>
        <taxon>Streptomycetaceae</taxon>
        <taxon>Streptomyces</taxon>
    </lineage>
</organism>
<proteinExistence type="predicted"/>
<dbReference type="Proteomes" id="UP001499895">
    <property type="component" value="Unassembled WGS sequence"/>
</dbReference>
<evidence type="ECO:0000313" key="3">
    <source>
        <dbReference type="Proteomes" id="UP001499895"/>
    </source>
</evidence>
<protein>
    <submittedName>
        <fullName evidence="2">Uncharacterized protein</fullName>
    </submittedName>
</protein>
<accession>A0ABN1B9A9</accession>
<sequence length="75" mass="8283">MDVDAGTNAKAGDMHEIGPLTYRQGHVVVWAENFECRDDALMHDRVIVGVYTGTQSTRASSCSGRGWTPRNFPRS</sequence>
<evidence type="ECO:0000313" key="2">
    <source>
        <dbReference type="EMBL" id="GAA0492919.1"/>
    </source>
</evidence>
<name>A0ABN1B9A9_9ACTN</name>
<keyword evidence="3" id="KW-1185">Reference proteome</keyword>
<dbReference type="EMBL" id="BAAAHB010000131">
    <property type="protein sequence ID" value="GAA0492919.1"/>
    <property type="molecule type" value="Genomic_DNA"/>
</dbReference>
<gene>
    <name evidence="2" type="ORF">GCM10009544_61730</name>
</gene>
<comment type="caution">
    <text evidence="2">The sequence shown here is derived from an EMBL/GenBank/DDBJ whole genome shotgun (WGS) entry which is preliminary data.</text>
</comment>
<reference evidence="3" key="1">
    <citation type="journal article" date="2019" name="Int. J. Syst. Evol. Microbiol.">
        <title>The Global Catalogue of Microorganisms (GCM) 10K type strain sequencing project: providing services to taxonomists for standard genome sequencing and annotation.</title>
        <authorList>
            <consortium name="The Broad Institute Genomics Platform"/>
            <consortium name="The Broad Institute Genome Sequencing Center for Infectious Disease"/>
            <person name="Wu L."/>
            <person name="Ma J."/>
        </authorList>
    </citation>
    <scope>NUCLEOTIDE SEQUENCE [LARGE SCALE GENOMIC DNA]</scope>
    <source>
        <strain evidence="3">JCM 10649</strain>
    </source>
</reference>
<evidence type="ECO:0000256" key="1">
    <source>
        <dbReference type="SAM" id="MobiDB-lite"/>
    </source>
</evidence>